<dbReference type="InterPro" id="IPR027268">
    <property type="entry name" value="Peptidase_M4/M1_CTD_sf"/>
</dbReference>
<feature type="active site" description="Proton donor" evidence="1">
    <location>
        <position position="427"/>
    </location>
</feature>
<feature type="domain" description="Peptidase M1 membrane alanine aminopeptidase" evidence="4">
    <location>
        <begin position="297"/>
        <end position="486"/>
    </location>
</feature>
<keyword evidence="2" id="KW-0862">Zinc</keyword>
<feature type="transmembrane region" description="Helical" evidence="3">
    <location>
        <begin position="7"/>
        <end position="25"/>
    </location>
</feature>
<evidence type="ECO:0000313" key="5">
    <source>
        <dbReference type="EMBL" id="HBK53248.1"/>
    </source>
</evidence>
<keyword evidence="2" id="KW-0479">Metal-binding</keyword>
<evidence type="ECO:0000256" key="3">
    <source>
        <dbReference type="SAM" id="Phobius"/>
    </source>
</evidence>
<proteinExistence type="predicted"/>
<dbReference type="CDD" id="cd09604">
    <property type="entry name" value="M1_APN_like"/>
    <property type="match status" value="1"/>
</dbReference>
<dbReference type="Gene3D" id="1.10.390.10">
    <property type="entry name" value="Neutral Protease Domain 2"/>
    <property type="match status" value="1"/>
</dbReference>
<dbReference type="Proteomes" id="UP000263273">
    <property type="component" value="Unassembled WGS sequence"/>
</dbReference>
<keyword evidence="3" id="KW-1133">Transmembrane helix</keyword>
<evidence type="ECO:0000313" key="6">
    <source>
        <dbReference type="Proteomes" id="UP000263273"/>
    </source>
</evidence>
<sequence>MPLRKRKLFFIIVIAVFLAAYLIYIRMGSQALIETLATGTANNENELVFPAPGQTLYKMGLYLDTSRRTMYGNTVLLTRNTSGQALSELWFTVYPNAFKDSRHSPAPSEAYYAGFNEGYLDFQEFKVNGQKVEYFPDGVSLQVVLPRDIVPGEDIKIEMQWQAQIPKLAYRYGNKGGIYMLGNFYPTLNVLGSIGWHNSYNSAFGDPFCFHCADYQVSLSLPEGFLMVSTGSKRETIAEDNGREVHFIEAQNVRDFCLAVLYDYKESIYGQNRPQIICYSPAKQSELAGQILKQSAQILNYYACSWGSYPYLDFKIVFVPMRGFHGMEYSGLIFLSEEFLQPRTYKDHGEFILAHEIAHQWWYGMVGNDQLKEPWLDEGLANWSAYKYLKEYRGIEPACGSEFQNGINLAQEMREIVSRQEYYRMAYSGGEAFWFALEKEMGEDTVNKVLRRYLADFRFKVASTDDLLLVIKKEARRDMSDYFHKWSLDKPVSD</sequence>
<dbReference type="EMBL" id="DNZF01000106">
    <property type="protein sequence ID" value="HBK53248.1"/>
    <property type="molecule type" value="Genomic_DNA"/>
</dbReference>
<dbReference type="InterPro" id="IPR034015">
    <property type="entry name" value="M1_LTA4H"/>
</dbReference>
<gene>
    <name evidence="5" type="ORF">DDZ44_04850</name>
</gene>
<dbReference type="GO" id="GO:0008237">
    <property type="term" value="F:metallopeptidase activity"/>
    <property type="evidence" value="ECO:0007669"/>
    <property type="project" value="InterPro"/>
</dbReference>
<dbReference type="InterPro" id="IPR014782">
    <property type="entry name" value="Peptidase_M1_dom"/>
</dbReference>
<evidence type="ECO:0000256" key="2">
    <source>
        <dbReference type="PIRSR" id="PIRSR634015-3"/>
    </source>
</evidence>
<feature type="active site" description="Proton acceptor" evidence="1">
    <location>
        <position position="356"/>
    </location>
</feature>
<protein>
    <recommendedName>
        <fullName evidence="4">Peptidase M1 membrane alanine aminopeptidase domain-containing protein</fullName>
    </recommendedName>
</protein>
<comment type="caution">
    <text evidence="5">The sequence shown here is derived from an EMBL/GenBank/DDBJ whole genome shotgun (WGS) entry which is preliminary data.</text>
</comment>
<comment type="cofactor">
    <cofactor evidence="2">
        <name>Zn(2+)</name>
        <dbReference type="ChEBI" id="CHEBI:29105"/>
    </cofactor>
    <text evidence="2">Binds 1 zinc ion per subunit.</text>
</comment>
<dbReference type="PANTHER" id="PTHR45726:SF3">
    <property type="entry name" value="LEUKOTRIENE A-4 HYDROLASE"/>
    <property type="match status" value="1"/>
</dbReference>
<feature type="binding site" evidence="2">
    <location>
        <position position="378"/>
    </location>
    <ligand>
        <name>Zn(2+)</name>
        <dbReference type="ChEBI" id="CHEBI:29105"/>
        <note>catalytic</note>
    </ligand>
</feature>
<dbReference type="PANTHER" id="PTHR45726">
    <property type="entry name" value="LEUKOTRIENE A-4 HYDROLASE"/>
    <property type="match status" value="1"/>
</dbReference>
<reference evidence="5 6" key="1">
    <citation type="journal article" date="2018" name="Nat. Biotechnol.">
        <title>A standardized bacterial taxonomy based on genome phylogeny substantially revises the tree of life.</title>
        <authorList>
            <person name="Parks D.H."/>
            <person name="Chuvochina M."/>
            <person name="Waite D.W."/>
            <person name="Rinke C."/>
            <person name="Skarshewski A."/>
            <person name="Chaumeil P.A."/>
            <person name="Hugenholtz P."/>
        </authorList>
    </citation>
    <scope>NUCLEOTIDE SEQUENCE [LARGE SCALE GENOMIC DNA]</scope>
    <source>
        <strain evidence="5">UBA10948</strain>
    </source>
</reference>
<dbReference type="GO" id="GO:0008270">
    <property type="term" value="F:zinc ion binding"/>
    <property type="evidence" value="ECO:0007669"/>
    <property type="project" value="InterPro"/>
</dbReference>
<evidence type="ECO:0000256" key="1">
    <source>
        <dbReference type="PIRSR" id="PIRSR634015-1"/>
    </source>
</evidence>
<dbReference type="STRING" id="378794.GCA_001570625_00496"/>
<feature type="binding site" evidence="2">
    <location>
        <position position="355"/>
    </location>
    <ligand>
        <name>Zn(2+)</name>
        <dbReference type="ChEBI" id="CHEBI:29105"/>
        <note>catalytic</note>
    </ligand>
</feature>
<accession>A0A354YV65</accession>
<dbReference type="Pfam" id="PF01433">
    <property type="entry name" value="Peptidase_M1"/>
    <property type="match status" value="1"/>
</dbReference>
<evidence type="ECO:0000259" key="4">
    <source>
        <dbReference type="Pfam" id="PF01433"/>
    </source>
</evidence>
<keyword evidence="3" id="KW-0472">Membrane</keyword>
<name>A0A354YV65_9FIRM</name>
<dbReference type="SUPFAM" id="SSF55486">
    <property type="entry name" value="Metalloproteases ('zincins'), catalytic domain"/>
    <property type="match status" value="1"/>
</dbReference>
<organism evidence="5 6">
    <name type="scientific">Syntrophomonas wolfei</name>
    <dbReference type="NCBI Taxonomy" id="863"/>
    <lineage>
        <taxon>Bacteria</taxon>
        <taxon>Bacillati</taxon>
        <taxon>Bacillota</taxon>
        <taxon>Clostridia</taxon>
        <taxon>Eubacteriales</taxon>
        <taxon>Syntrophomonadaceae</taxon>
        <taxon>Syntrophomonas</taxon>
    </lineage>
</organism>
<feature type="binding site" evidence="2">
    <location>
        <position position="359"/>
    </location>
    <ligand>
        <name>Zn(2+)</name>
        <dbReference type="ChEBI" id="CHEBI:29105"/>
        <note>catalytic</note>
    </ligand>
</feature>
<keyword evidence="3" id="KW-0812">Transmembrane</keyword>
<dbReference type="AlphaFoldDB" id="A0A354YV65"/>